<dbReference type="OrthoDB" id="9805017at2"/>
<evidence type="ECO:0000313" key="2">
    <source>
        <dbReference type="EMBL" id="POS00638.1"/>
    </source>
</evidence>
<keyword evidence="3" id="KW-1185">Reference proteome</keyword>
<reference evidence="2 3" key="1">
    <citation type="submission" date="2018-01" db="EMBL/GenBank/DDBJ databases">
        <title>Genomic Encyclopedia of Type Strains, Phase I: the one thousand microbial genomes (KMG-I) project.</title>
        <authorList>
            <person name="Goeker M."/>
        </authorList>
    </citation>
    <scope>NUCLEOTIDE SEQUENCE [LARGE SCALE GENOMIC DNA]</scope>
    <source>
        <strain evidence="2 3">DSM 17960</strain>
    </source>
</reference>
<name>A0A2S4N4H4_9FLAO</name>
<accession>A0A2S4N4H4</accession>
<sequence length="1289" mass="135922">MRNNYFLRWTQRMMFLFTLLCGLSMAAQSSFSISFPSFSSAPTANPRNLVVCNSFSKLQVQLDVTTASTTGASVTIQLGAGVEYVPGSVAVVSTNAGLTIVDDGGTPNAPKFKVGPNALALANRLVFTIDRKATCATRTAALAGTAFKDTVTGSITGATATTEVSSTYSVTYPVFSFSQPATQTNAGVGSTYSRTFTITNGGNGPATAVYFAIDYASTGAQAVSVTLTGGTGSSGTPVVLTPTSTSGTISYYAIPAANLTGGDLGFGETLVVTEQYKLLKCNAVTNYSAGWGCDAAPANWCQTVTGTGNVTMATGSATYNVHTTTILNFVDMCTPFAIRNAYTNSGTGATAAATMYDVILRKGNAYNDATALSGLQTLYNLSTVYVRNVAAGTNSAAIPYTYTTSGRIHTIDLNNYFTTDPDGAGVGLEDVDGDGFYDDLPPGNTVVTEIDIAVDCPATWTCANNSLTQDSVGGDIKYHTMCDKSTYVTPLSRSGGDALNHRKISLVPTGYIPANVNPGTPFDVNIGISYYDMYNYLNRTGNTKYEYQITVPTGTTVTAAKWANGKYNLSTALNTVTFTQVGNLVTIVSPINATATSGWGWVKLTMTYDCSGGSNFVINWKLLERNNVNTGCNCRAEQVCGTLTALAACAAPYAAGPSTSIPVVRRADNSLGWTDYTLTTRQSASSISAYDLSKALYLDEIEISANATQNNAASNLYIYLELPKASGNTSKLTPISVDVVVKRGGTSIATGNLTSFSQTESTTTKQIVTWDLTSLIPSGGLLAGDIVETKSHYTVATNNLPNNDVQSGTNWYFYNLNGTTKESCNNFIPEMYLVGTAYRNGASAGPVPAACTALSPYGGHFIARGFDDAGLNYTNEFRPVGYITKYEITIPTGYELVSCSYTPLLGGASVAMTPTSVSGNTYVYDNPGTWVAYRLSATAPQYGAYIRPIVQPTCGAPSNTQPFATKTYYKDYYYHYATDVVQPTTWDVIHNLNISSTYNQTTAPKITLTNQTGIVQASKPTESFTIRMASVGGSPAPYRWLSVPTVAGVTPIQLVDLSTNTVIMPITYAGGVWFQLGTAGQAINTDKDYRLDFSYTTCNTTTFAVEGGWNCSAYPTDPSAYTCGTADVTLPFIPQTAEVQIKTEAQPTSDINLCTNLYYEYRINSAGAGNTVDNTFTIDLPAGMSIVAGSLQAQYPVGTGSWETVSTSTAGTQTTLDLTTHTAFPAQGLPGTLTDGGVANSRLMGIRFNVVTDCNFIAGSNLTLSAGANRSCGAPATGDGVGSASLSVK</sequence>
<protein>
    <submittedName>
        <fullName evidence="2">Uncharacterized protein</fullName>
    </submittedName>
</protein>
<evidence type="ECO:0000313" key="3">
    <source>
        <dbReference type="Proteomes" id="UP000237056"/>
    </source>
</evidence>
<organism evidence="2 3">
    <name type="scientific">Flavobacterium croceum DSM 17960</name>
    <dbReference type="NCBI Taxonomy" id="1121886"/>
    <lineage>
        <taxon>Bacteria</taxon>
        <taxon>Pseudomonadati</taxon>
        <taxon>Bacteroidota</taxon>
        <taxon>Flavobacteriia</taxon>
        <taxon>Flavobacteriales</taxon>
        <taxon>Flavobacteriaceae</taxon>
        <taxon>Flavobacterium</taxon>
    </lineage>
</organism>
<proteinExistence type="predicted"/>
<feature type="signal peptide" evidence="1">
    <location>
        <begin position="1"/>
        <end position="26"/>
    </location>
</feature>
<evidence type="ECO:0000256" key="1">
    <source>
        <dbReference type="SAM" id="SignalP"/>
    </source>
</evidence>
<keyword evidence="1" id="KW-0732">Signal</keyword>
<gene>
    <name evidence="2" type="ORF">Q361_1382</name>
</gene>
<comment type="caution">
    <text evidence="2">The sequence shown here is derived from an EMBL/GenBank/DDBJ whole genome shotgun (WGS) entry which is preliminary data.</text>
</comment>
<dbReference type="RefSeq" id="WP_146047036.1">
    <property type="nucleotide sequence ID" value="NZ_PQNY01000038.1"/>
</dbReference>
<dbReference type="EMBL" id="PQNY01000038">
    <property type="protein sequence ID" value="POS00638.1"/>
    <property type="molecule type" value="Genomic_DNA"/>
</dbReference>
<dbReference type="Proteomes" id="UP000237056">
    <property type="component" value="Unassembled WGS sequence"/>
</dbReference>
<feature type="non-terminal residue" evidence="2">
    <location>
        <position position="1289"/>
    </location>
</feature>
<feature type="chain" id="PRO_5015578692" evidence="1">
    <location>
        <begin position="27"/>
        <end position="1289"/>
    </location>
</feature>